<accession>A0ABN2XZK0</accession>
<name>A0ABN2XZK0_9ACTN</name>
<sequence>MTEQWEPQEGRPAYDQCSGRMVRIISVHAFGAFVRPLRGGREALAKLPDLVSPEDRADFTDDPMGGTS</sequence>
<evidence type="ECO:0000313" key="1">
    <source>
        <dbReference type="EMBL" id="GAA2118846.1"/>
    </source>
</evidence>
<evidence type="ECO:0000313" key="2">
    <source>
        <dbReference type="Proteomes" id="UP001500897"/>
    </source>
</evidence>
<keyword evidence="2" id="KW-1185">Reference proteome</keyword>
<dbReference type="Proteomes" id="UP001500897">
    <property type="component" value="Unassembled WGS sequence"/>
</dbReference>
<gene>
    <name evidence="1" type="ORF">GCM10009759_66480</name>
</gene>
<protein>
    <submittedName>
        <fullName evidence="1">Uncharacterized protein</fullName>
    </submittedName>
</protein>
<proteinExistence type="predicted"/>
<comment type="caution">
    <text evidence="1">The sequence shown here is derived from an EMBL/GenBank/DDBJ whole genome shotgun (WGS) entry which is preliminary data.</text>
</comment>
<dbReference type="EMBL" id="BAAANS010000064">
    <property type="protein sequence ID" value="GAA2118846.1"/>
    <property type="molecule type" value="Genomic_DNA"/>
</dbReference>
<organism evidence="1 2">
    <name type="scientific">Kitasatospora saccharophila</name>
    <dbReference type="NCBI Taxonomy" id="407973"/>
    <lineage>
        <taxon>Bacteria</taxon>
        <taxon>Bacillati</taxon>
        <taxon>Actinomycetota</taxon>
        <taxon>Actinomycetes</taxon>
        <taxon>Kitasatosporales</taxon>
        <taxon>Streptomycetaceae</taxon>
        <taxon>Kitasatospora</taxon>
    </lineage>
</organism>
<reference evidence="1 2" key="1">
    <citation type="journal article" date="2019" name="Int. J. Syst. Evol. Microbiol.">
        <title>The Global Catalogue of Microorganisms (GCM) 10K type strain sequencing project: providing services to taxonomists for standard genome sequencing and annotation.</title>
        <authorList>
            <consortium name="The Broad Institute Genomics Platform"/>
            <consortium name="The Broad Institute Genome Sequencing Center for Infectious Disease"/>
            <person name="Wu L."/>
            <person name="Ma J."/>
        </authorList>
    </citation>
    <scope>NUCLEOTIDE SEQUENCE [LARGE SCALE GENOMIC DNA]</scope>
    <source>
        <strain evidence="1 2">JCM 14559</strain>
    </source>
</reference>